<accession>A0ABS8V654</accession>
<organism evidence="1 2">
    <name type="scientific">Datura stramonium</name>
    <name type="common">Jimsonweed</name>
    <name type="synonym">Common thornapple</name>
    <dbReference type="NCBI Taxonomy" id="4076"/>
    <lineage>
        <taxon>Eukaryota</taxon>
        <taxon>Viridiplantae</taxon>
        <taxon>Streptophyta</taxon>
        <taxon>Embryophyta</taxon>
        <taxon>Tracheophyta</taxon>
        <taxon>Spermatophyta</taxon>
        <taxon>Magnoliopsida</taxon>
        <taxon>eudicotyledons</taxon>
        <taxon>Gunneridae</taxon>
        <taxon>Pentapetalae</taxon>
        <taxon>asterids</taxon>
        <taxon>lamiids</taxon>
        <taxon>Solanales</taxon>
        <taxon>Solanaceae</taxon>
        <taxon>Solanoideae</taxon>
        <taxon>Datureae</taxon>
        <taxon>Datura</taxon>
    </lineage>
</organism>
<comment type="caution">
    <text evidence="1">The sequence shown here is derived from an EMBL/GenBank/DDBJ whole genome shotgun (WGS) entry which is preliminary data.</text>
</comment>
<dbReference type="EMBL" id="JACEIK010003676">
    <property type="protein sequence ID" value="MCD9642650.1"/>
    <property type="molecule type" value="Genomic_DNA"/>
</dbReference>
<keyword evidence="2" id="KW-1185">Reference proteome</keyword>
<name>A0ABS8V654_DATST</name>
<proteinExistence type="predicted"/>
<dbReference type="GO" id="GO:0016301">
    <property type="term" value="F:kinase activity"/>
    <property type="evidence" value="ECO:0007669"/>
    <property type="project" value="UniProtKB-KW"/>
</dbReference>
<gene>
    <name evidence="1" type="primary">WNK3_2</name>
    <name evidence="1" type="ORF">HAX54_029538</name>
</gene>
<reference evidence="1 2" key="1">
    <citation type="journal article" date="2021" name="BMC Genomics">
        <title>Datura genome reveals duplications of psychoactive alkaloid biosynthetic genes and high mutation rate following tissue culture.</title>
        <authorList>
            <person name="Rajewski A."/>
            <person name="Carter-House D."/>
            <person name="Stajich J."/>
            <person name="Litt A."/>
        </authorList>
    </citation>
    <scope>NUCLEOTIDE SEQUENCE [LARGE SCALE GENOMIC DNA]</scope>
    <source>
        <strain evidence="1">AR-01</strain>
    </source>
</reference>
<keyword evidence="1" id="KW-0808">Transferase</keyword>
<keyword evidence="1" id="KW-0418">Kinase</keyword>
<dbReference type="Proteomes" id="UP000823775">
    <property type="component" value="Unassembled WGS sequence"/>
</dbReference>
<protein>
    <submittedName>
        <fullName evidence="1">Serine/threonine-protein kinase wnk3</fullName>
    </submittedName>
</protein>
<evidence type="ECO:0000313" key="1">
    <source>
        <dbReference type="EMBL" id="MCD9642650.1"/>
    </source>
</evidence>
<evidence type="ECO:0000313" key="2">
    <source>
        <dbReference type="Proteomes" id="UP000823775"/>
    </source>
</evidence>
<sequence length="245" mass="27363">MQTRAMIRITDSTGHIRNIHFPFDVEVDAELGAENSSDHIAVLLAVAVLSGLPSEFENTDTILKTASNGSSTQTGAFKHITDPIHHFVKTRDYESKTYMDDGASIHHDSDFADNDHSVDFSYARGPHSSEERNNMISNNYSADIRQITNELENLLDPSKREINDLKKKHDSAISDLLSKLPPEIRAYGLKYLPIICIADVAATLLILKTQFQLIRVKISSGSGIEVMKEEQGKRCAGDWWLHLLS</sequence>